<gene>
    <name evidence="2" type="ORF">GCM10007047_02350</name>
</gene>
<organism evidence="2 3">
    <name type="scientific">Cerasicoccus arenae</name>
    <dbReference type="NCBI Taxonomy" id="424488"/>
    <lineage>
        <taxon>Bacteria</taxon>
        <taxon>Pseudomonadati</taxon>
        <taxon>Verrucomicrobiota</taxon>
        <taxon>Opitutia</taxon>
        <taxon>Puniceicoccales</taxon>
        <taxon>Cerasicoccaceae</taxon>
        <taxon>Cerasicoccus</taxon>
    </lineage>
</organism>
<dbReference type="Pfam" id="PF01965">
    <property type="entry name" value="DJ-1_PfpI"/>
    <property type="match status" value="1"/>
</dbReference>
<dbReference type="NCBIfam" id="TIGR01383">
    <property type="entry name" value="not_thiJ"/>
    <property type="match status" value="1"/>
</dbReference>
<dbReference type="Gene3D" id="3.40.50.880">
    <property type="match status" value="1"/>
</dbReference>
<sequence length="185" mass="19690">MSKSALVILHEGFEEMEAIAPIDILRRGGVSVTVASLTKEILIIGRNSITVQADVDLDQALMHDYDAIVLPGGPGVNKSLRHDPRVRLAIQRQLELGKLVAAICAAPLTLLDAGLLEGKRHTAHYSTVEELPEMESAQTVITDGLIITSQGAGTATAFALTVLAQLTTEMVAREVAESICLSTPQ</sequence>
<dbReference type="InterPro" id="IPR002818">
    <property type="entry name" value="DJ-1/PfpI"/>
</dbReference>
<reference evidence="2" key="1">
    <citation type="journal article" date="2014" name="Int. J. Syst. Evol. Microbiol.">
        <title>Complete genome sequence of Corynebacterium casei LMG S-19264T (=DSM 44701T), isolated from a smear-ripened cheese.</title>
        <authorList>
            <consortium name="US DOE Joint Genome Institute (JGI-PGF)"/>
            <person name="Walter F."/>
            <person name="Albersmeier A."/>
            <person name="Kalinowski J."/>
            <person name="Ruckert C."/>
        </authorList>
    </citation>
    <scope>NUCLEOTIDE SEQUENCE</scope>
    <source>
        <strain evidence="2">KCTC 12870</strain>
    </source>
</reference>
<dbReference type="RefSeq" id="WP_189511005.1">
    <property type="nucleotide sequence ID" value="NZ_BMXG01000001.1"/>
</dbReference>
<reference evidence="2" key="2">
    <citation type="submission" date="2020-09" db="EMBL/GenBank/DDBJ databases">
        <authorList>
            <person name="Sun Q."/>
            <person name="Kim S."/>
        </authorList>
    </citation>
    <scope>NUCLEOTIDE SEQUENCE</scope>
    <source>
        <strain evidence="2">KCTC 12870</strain>
    </source>
</reference>
<dbReference type="GO" id="GO:0005737">
    <property type="term" value="C:cytoplasm"/>
    <property type="evidence" value="ECO:0007669"/>
    <property type="project" value="TreeGrafter"/>
</dbReference>
<dbReference type="InterPro" id="IPR050325">
    <property type="entry name" value="Prot/Nucl_acid_deglycase"/>
</dbReference>
<evidence type="ECO:0000313" key="2">
    <source>
        <dbReference type="EMBL" id="GHB90989.1"/>
    </source>
</evidence>
<accession>A0A8J3DEN3</accession>
<dbReference type="EMBL" id="BMXG01000001">
    <property type="protein sequence ID" value="GHB90989.1"/>
    <property type="molecule type" value="Genomic_DNA"/>
</dbReference>
<protein>
    <submittedName>
        <fullName evidence="2">4-methyl-5(B-hydroxyethyl)-thiazole monophosphate biosynthesis protein</fullName>
    </submittedName>
</protein>
<dbReference type="Proteomes" id="UP000642829">
    <property type="component" value="Unassembled WGS sequence"/>
</dbReference>
<dbReference type="PANTHER" id="PTHR48094">
    <property type="entry name" value="PROTEIN/NUCLEIC ACID DEGLYCASE DJ-1-RELATED"/>
    <property type="match status" value="1"/>
</dbReference>
<keyword evidence="3" id="KW-1185">Reference proteome</keyword>
<dbReference type="CDD" id="cd03135">
    <property type="entry name" value="GATase1_DJ-1"/>
    <property type="match status" value="1"/>
</dbReference>
<feature type="domain" description="DJ-1/PfpI" evidence="1">
    <location>
        <begin position="3"/>
        <end position="164"/>
    </location>
</feature>
<proteinExistence type="predicted"/>
<evidence type="ECO:0000313" key="3">
    <source>
        <dbReference type="Proteomes" id="UP000642829"/>
    </source>
</evidence>
<dbReference type="InterPro" id="IPR029062">
    <property type="entry name" value="Class_I_gatase-like"/>
</dbReference>
<dbReference type="AlphaFoldDB" id="A0A8J3DEN3"/>
<comment type="caution">
    <text evidence="2">The sequence shown here is derived from an EMBL/GenBank/DDBJ whole genome shotgun (WGS) entry which is preliminary data.</text>
</comment>
<evidence type="ECO:0000259" key="1">
    <source>
        <dbReference type="Pfam" id="PF01965"/>
    </source>
</evidence>
<dbReference type="PANTHER" id="PTHR48094:SF12">
    <property type="entry name" value="PARKINSON DISEASE PROTEIN 7 HOMOLOG"/>
    <property type="match status" value="1"/>
</dbReference>
<name>A0A8J3DEN3_9BACT</name>
<dbReference type="SUPFAM" id="SSF52317">
    <property type="entry name" value="Class I glutamine amidotransferase-like"/>
    <property type="match status" value="1"/>
</dbReference>
<dbReference type="InterPro" id="IPR006287">
    <property type="entry name" value="DJ-1"/>
</dbReference>